<dbReference type="RefSeq" id="WP_036179352.1">
    <property type="nucleotide sequence ID" value="NZ_AVCZ01000048.1"/>
</dbReference>
<proteinExistence type="predicted"/>
<dbReference type="eggNOG" id="ENOG50333XR">
    <property type="taxonomic scope" value="Bacteria"/>
</dbReference>
<comment type="caution">
    <text evidence="1">The sequence shown here is derived from an EMBL/GenBank/DDBJ whole genome shotgun (WGS) entry which is preliminary data.</text>
</comment>
<organism evidence="1 2">
    <name type="scientific">Ureibacillus massiliensis 4400831 = CIP 108448 = CCUG 49529</name>
    <dbReference type="NCBI Taxonomy" id="1211035"/>
    <lineage>
        <taxon>Bacteria</taxon>
        <taxon>Bacillati</taxon>
        <taxon>Bacillota</taxon>
        <taxon>Bacilli</taxon>
        <taxon>Bacillales</taxon>
        <taxon>Caryophanaceae</taxon>
        <taxon>Ureibacillus</taxon>
    </lineage>
</organism>
<dbReference type="EMBL" id="JPVQ01000048">
    <property type="protein sequence ID" value="KGR89385.1"/>
    <property type="molecule type" value="Genomic_DNA"/>
</dbReference>
<name>A0A0A3J109_9BACL</name>
<dbReference type="OrthoDB" id="2452460at2"/>
<gene>
    <name evidence="1" type="ORF">CD30_17125</name>
</gene>
<keyword evidence="2" id="KW-1185">Reference proteome</keyword>
<protein>
    <recommendedName>
        <fullName evidence="3">DUF3888 domain-containing protein</fullName>
    </recommendedName>
</protein>
<evidence type="ECO:0008006" key="3">
    <source>
        <dbReference type="Google" id="ProtNLM"/>
    </source>
</evidence>
<sequence>MIKQYLVLLGFVFIILIPTQIVKSETNPEAEDMYVTAEDIILDIIFPTIDKRVIKEYGGENLFDWQWKRIIGITYNDNHSYDVIVRIEIPPKNLNDDVKEDLVKVRISPSCDSEKINKQKCNHQFEIKILDYKHLSS</sequence>
<evidence type="ECO:0000313" key="2">
    <source>
        <dbReference type="Proteomes" id="UP000030595"/>
    </source>
</evidence>
<reference evidence="1 2" key="1">
    <citation type="submission" date="2014-02" db="EMBL/GenBank/DDBJ databases">
        <title>Draft genome sequence of Lysinibacillus massiliensis CCUG 49529.</title>
        <authorList>
            <person name="Zhang F."/>
            <person name="Wang G."/>
            <person name="Zhang L."/>
        </authorList>
    </citation>
    <scope>NUCLEOTIDE SEQUENCE [LARGE SCALE GENOMIC DNA]</scope>
    <source>
        <strain evidence="1 2">CCUG 49529</strain>
    </source>
</reference>
<evidence type="ECO:0000313" key="1">
    <source>
        <dbReference type="EMBL" id="KGR89385.1"/>
    </source>
</evidence>
<dbReference type="Proteomes" id="UP000030595">
    <property type="component" value="Unassembled WGS sequence"/>
</dbReference>
<accession>A0A0A3J109</accession>
<dbReference type="AlphaFoldDB" id="A0A0A3J109"/>